<keyword evidence="3" id="KW-1185">Reference proteome</keyword>
<gene>
    <name evidence="2" type="ORF">TTHERM_00193280</name>
</gene>
<dbReference type="HOGENOM" id="CLU_385227_0_0_1"/>
<organism evidence="2 3">
    <name type="scientific">Tetrahymena thermophila (strain SB210)</name>
    <dbReference type="NCBI Taxonomy" id="312017"/>
    <lineage>
        <taxon>Eukaryota</taxon>
        <taxon>Sar</taxon>
        <taxon>Alveolata</taxon>
        <taxon>Ciliophora</taxon>
        <taxon>Intramacronucleata</taxon>
        <taxon>Oligohymenophorea</taxon>
        <taxon>Hymenostomatida</taxon>
        <taxon>Tetrahymenina</taxon>
        <taxon>Tetrahymenidae</taxon>
        <taxon>Tetrahymena</taxon>
    </lineage>
</organism>
<accession>Q23KK7</accession>
<reference evidence="3" key="1">
    <citation type="journal article" date="2006" name="PLoS Biol.">
        <title>Macronuclear genome sequence of the ciliate Tetrahymena thermophila, a model eukaryote.</title>
        <authorList>
            <person name="Eisen J.A."/>
            <person name="Coyne R.S."/>
            <person name="Wu M."/>
            <person name="Wu D."/>
            <person name="Thiagarajan M."/>
            <person name="Wortman J.R."/>
            <person name="Badger J.H."/>
            <person name="Ren Q."/>
            <person name="Amedeo P."/>
            <person name="Jones K.M."/>
            <person name="Tallon L.J."/>
            <person name="Delcher A.L."/>
            <person name="Salzberg S.L."/>
            <person name="Silva J.C."/>
            <person name="Haas B.J."/>
            <person name="Majoros W.H."/>
            <person name="Farzad M."/>
            <person name="Carlton J.M."/>
            <person name="Smith R.K. Jr."/>
            <person name="Garg J."/>
            <person name="Pearlman R.E."/>
            <person name="Karrer K.M."/>
            <person name="Sun L."/>
            <person name="Manning G."/>
            <person name="Elde N.C."/>
            <person name="Turkewitz A.P."/>
            <person name="Asai D.J."/>
            <person name="Wilkes D.E."/>
            <person name="Wang Y."/>
            <person name="Cai H."/>
            <person name="Collins K."/>
            <person name="Stewart B.A."/>
            <person name="Lee S.R."/>
            <person name="Wilamowska K."/>
            <person name="Weinberg Z."/>
            <person name="Ruzzo W.L."/>
            <person name="Wloga D."/>
            <person name="Gaertig J."/>
            <person name="Frankel J."/>
            <person name="Tsao C.-C."/>
            <person name="Gorovsky M.A."/>
            <person name="Keeling P.J."/>
            <person name="Waller R.F."/>
            <person name="Patron N.J."/>
            <person name="Cherry J.M."/>
            <person name="Stover N.A."/>
            <person name="Krieger C.J."/>
            <person name="del Toro C."/>
            <person name="Ryder H.F."/>
            <person name="Williamson S.C."/>
            <person name="Barbeau R.A."/>
            <person name="Hamilton E.P."/>
            <person name="Orias E."/>
        </authorList>
    </citation>
    <scope>NUCLEOTIDE SEQUENCE [LARGE SCALE GENOMIC DNA]</scope>
    <source>
        <strain evidence="3">SB210</strain>
    </source>
</reference>
<name>Q23KK7_TETTS</name>
<evidence type="ECO:0000313" key="3">
    <source>
        <dbReference type="Proteomes" id="UP000009168"/>
    </source>
</evidence>
<dbReference type="RefSeq" id="XP_001017081.2">
    <property type="nucleotide sequence ID" value="XM_001017081.2"/>
</dbReference>
<evidence type="ECO:0000313" key="2">
    <source>
        <dbReference type="EMBL" id="EAR96836.2"/>
    </source>
</evidence>
<feature type="coiled-coil region" evidence="1">
    <location>
        <begin position="5"/>
        <end position="89"/>
    </location>
</feature>
<sequence>MSQLINNLNSKNNLLRNNVANIKRIKTINLEILNIEKEETARKIKEFDSEKDDISKNLYELKQQKIQCSAQNQNQIGQLQQQIKYLESEIQNSNKPTSVYFLFDQNDMSILETNYKNYCQQAKIKSNILYYSSSSNKGFFTVYSFTKCLETITEQLQLIYTSQKQNNSKIQIKLIVNSQQYQSYQNYEQKINLLIEKVTQIIRSGYELKIHIFDKNCGDQICFYHLYTQLEKVANVIYQNLITCTNKEGLESDHQQYDVEKKQKSQIIQLNNNLEKLLTSSQEQSKLQDPQISMLQKQLIKKENEQQVFIQKQKNNQQKINELGQQVLNNQMELNNLQSTLTLKQNDLSTQNKNQATLENMLKTEEQKKYISSYQDQLKKIIQECEDLKKQISSLEMTQKKQKTLTETLEDLIQKLGKFYQGIQLEILVLYSFVYQFSGEDDLLLLMFALSFDSKTQYIDVDYEKNLQKVFGLDQRNSQIFLEYIQVQVERLGSNQINIIFKPNHKDEINIGKLNEIISYVQPKITETAKQNILKLTILNTKELMIQFQKQNIKRTN</sequence>
<dbReference type="AlphaFoldDB" id="Q23KK7"/>
<dbReference type="InParanoid" id="Q23KK7"/>
<dbReference type="KEGG" id="tet:TTHERM_00193280"/>
<dbReference type="GeneID" id="7845949"/>
<proteinExistence type="predicted"/>
<feature type="coiled-coil region" evidence="1">
    <location>
        <begin position="348"/>
        <end position="415"/>
    </location>
</feature>
<keyword evidence="1" id="KW-0175">Coiled coil</keyword>
<protein>
    <submittedName>
        <fullName evidence="2">Uncharacterized protein</fullName>
    </submittedName>
</protein>
<evidence type="ECO:0000256" key="1">
    <source>
        <dbReference type="SAM" id="Coils"/>
    </source>
</evidence>
<dbReference type="EMBL" id="GG662673">
    <property type="protein sequence ID" value="EAR96836.2"/>
    <property type="molecule type" value="Genomic_DNA"/>
</dbReference>
<dbReference type="Proteomes" id="UP000009168">
    <property type="component" value="Unassembled WGS sequence"/>
</dbReference>